<evidence type="ECO:0000313" key="2">
    <source>
        <dbReference type="EMBL" id="MBB0231797.1"/>
    </source>
</evidence>
<dbReference type="InterPro" id="IPR033390">
    <property type="entry name" value="Rv2179c-like"/>
</dbReference>
<dbReference type="Pfam" id="PF16473">
    <property type="entry name" value="Rv2179c-like"/>
    <property type="match status" value="1"/>
</dbReference>
<name>A0A7W3T6F2_9ACTN</name>
<evidence type="ECO:0000259" key="1">
    <source>
        <dbReference type="Pfam" id="PF16473"/>
    </source>
</evidence>
<evidence type="ECO:0000313" key="3">
    <source>
        <dbReference type="Proteomes" id="UP000530234"/>
    </source>
</evidence>
<dbReference type="EMBL" id="VKHS01000635">
    <property type="protein sequence ID" value="MBB0231797.1"/>
    <property type="molecule type" value="Genomic_DNA"/>
</dbReference>
<feature type="domain" description="3'-5' exoribonuclease Rv2179c-like" evidence="1">
    <location>
        <begin position="90"/>
        <end position="179"/>
    </location>
</feature>
<reference evidence="3" key="1">
    <citation type="submission" date="2019-10" db="EMBL/GenBank/DDBJ databases">
        <title>Streptomyces sp. nov., a novel actinobacterium isolated from alkaline environment.</title>
        <authorList>
            <person name="Golinska P."/>
        </authorList>
    </citation>
    <scope>NUCLEOTIDE SEQUENCE [LARGE SCALE GENOMIC DNA]</scope>
    <source>
        <strain evidence="3">DSM 42108</strain>
    </source>
</reference>
<gene>
    <name evidence="2" type="ORF">FOE67_20435</name>
</gene>
<sequence length="207" mass="24006">MTAIYYDWEFLEDGRRILPISIGMVADDGREYYAVSRGLTRGVAGWWARRRIRRHSWLMEHVIPHLPQGSGDRRNHVPGRWLFDYADARVKSRARIAEEVRDFIVGCGPDVELWANYGAYDHVALAQLWGPMVALPDGVPMYTHDIQQEARRLGIRWDELPKQQGGEHNALADARHNRAVRRWLAERAQQQEQGVRRVPCADERSRS</sequence>
<keyword evidence="3" id="KW-1185">Reference proteome</keyword>
<organism evidence="2 3">
    <name type="scientific">Streptomyces calidiresistens</name>
    <dbReference type="NCBI Taxonomy" id="1485586"/>
    <lineage>
        <taxon>Bacteria</taxon>
        <taxon>Bacillati</taxon>
        <taxon>Actinomycetota</taxon>
        <taxon>Actinomycetes</taxon>
        <taxon>Kitasatosporales</taxon>
        <taxon>Streptomycetaceae</taxon>
        <taxon>Streptomyces</taxon>
    </lineage>
</organism>
<dbReference type="AlphaFoldDB" id="A0A7W3T6F2"/>
<accession>A0A7W3T6F2</accession>
<dbReference type="Proteomes" id="UP000530234">
    <property type="component" value="Unassembled WGS sequence"/>
</dbReference>
<dbReference type="RefSeq" id="WP_182666351.1">
    <property type="nucleotide sequence ID" value="NZ_VKHS01000635.1"/>
</dbReference>
<dbReference type="InterPro" id="IPR036397">
    <property type="entry name" value="RNaseH_sf"/>
</dbReference>
<dbReference type="Gene3D" id="3.30.420.10">
    <property type="entry name" value="Ribonuclease H-like superfamily/Ribonuclease H"/>
    <property type="match status" value="1"/>
</dbReference>
<dbReference type="GO" id="GO:0003676">
    <property type="term" value="F:nucleic acid binding"/>
    <property type="evidence" value="ECO:0007669"/>
    <property type="project" value="InterPro"/>
</dbReference>
<proteinExistence type="predicted"/>
<comment type="caution">
    <text evidence="2">The sequence shown here is derived from an EMBL/GenBank/DDBJ whole genome shotgun (WGS) entry which is preliminary data.</text>
</comment>
<protein>
    <recommendedName>
        <fullName evidence="1">3'-5' exoribonuclease Rv2179c-like domain-containing protein</fullName>
    </recommendedName>
</protein>